<proteinExistence type="predicted"/>
<organism evidence="1 2">
    <name type="scientific">Caerostris extrusa</name>
    <name type="common">Bark spider</name>
    <name type="synonym">Caerostris bankana</name>
    <dbReference type="NCBI Taxonomy" id="172846"/>
    <lineage>
        <taxon>Eukaryota</taxon>
        <taxon>Metazoa</taxon>
        <taxon>Ecdysozoa</taxon>
        <taxon>Arthropoda</taxon>
        <taxon>Chelicerata</taxon>
        <taxon>Arachnida</taxon>
        <taxon>Araneae</taxon>
        <taxon>Araneomorphae</taxon>
        <taxon>Entelegynae</taxon>
        <taxon>Araneoidea</taxon>
        <taxon>Araneidae</taxon>
        <taxon>Caerostris</taxon>
    </lineage>
</organism>
<reference evidence="1 2" key="1">
    <citation type="submission" date="2021-06" db="EMBL/GenBank/DDBJ databases">
        <title>Caerostris extrusa draft genome.</title>
        <authorList>
            <person name="Kono N."/>
            <person name="Arakawa K."/>
        </authorList>
    </citation>
    <scope>NUCLEOTIDE SEQUENCE [LARGE SCALE GENOMIC DNA]</scope>
</reference>
<sequence>MEEGMPFIVTEPIKEALETTVDRLCYWSLVKSRLDPFYIDRIPSFMLWLRSSWSNKGKMSKIRSAIKLRSFDWRALELHSVAGEKLYHFLKTNGQILINDTLEMVLTDRHVQKNRNSHYDVGYFCQRKKNSHKNFYSLLRIAKRTRTVLGADFFFELSRNHSGSSERPLAFLWNSSPTI</sequence>
<dbReference type="Proteomes" id="UP001054945">
    <property type="component" value="Unassembled WGS sequence"/>
</dbReference>
<dbReference type="EMBL" id="BPLR01007944">
    <property type="protein sequence ID" value="GIY20881.1"/>
    <property type="molecule type" value="Genomic_DNA"/>
</dbReference>
<evidence type="ECO:0000313" key="1">
    <source>
        <dbReference type="EMBL" id="GIY20881.1"/>
    </source>
</evidence>
<name>A0AAV4RIY7_CAEEX</name>
<gene>
    <name evidence="1" type="ORF">CEXT_146541</name>
</gene>
<protein>
    <submittedName>
        <fullName evidence="1">Uncharacterized protein</fullName>
    </submittedName>
</protein>
<comment type="caution">
    <text evidence="1">The sequence shown here is derived from an EMBL/GenBank/DDBJ whole genome shotgun (WGS) entry which is preliminary data.</text>
</comment>
<dbReference type="AlphaFoldDB" id="A0AAV4RIY7"/>
<keyword evidence="2" id="KW-1185">Reference proteome</keyword>
<evidence type="ECO:0000313" key="2">
    <source>
        <dbReference type="Proteomes" id="UP001054945"/>
    </source>
</evidence>
<accession>A0AAV4RIY7</accession>